<reference evidence="1 2" key="1">
    <citation type="submission" date="2006-03" db="EMBL/GenBank/DDBJ databases">
        <authorList>
            <person name="Pinhassi J."/>
            <person name="Pedros-Alio C."/>
            <person name="Ferriera S."/>
            <person name="Johnson J."/>
            <person name="Kravitz S."/>
            <person name="Halpern A."/>
            <person name="Remington K."/>
            <person name="Beeson K."/>
            <person name="Tran B."/>
            <person name="Rogers Y.-H."/>
            <person name="Friedman R."/>
            <person name="Venter J.C."/>
        </authorList>
    </citation>
    <scope>NUCLEOTIDE SEQUENCE [LARGE SCALE GENOMIC DNA]</scope>
    <source>
        <strain evidence="1 2">RED65</strain>
    </source>
</reference>
<protein>
    <submittedName>
        <fullName evidence="1">Uncharacterized protein</fullName>
    </submittedName>
</protein>
<dbReference type="Proteomes" id="UP000004263">
    <property type="component" value="Unassembled WGS sequence"/>
</dbReference>
<name>Q1N4Z8_9GAMM</name>
<dbReference type="HOGENOM" id="CLU_3196586_0_0_6"/>
<dbReference type="STRING" id="207949.RED65_00930"/>
<gene>
    <name evidence="1" type="ORF">RED65_00930</name>
</gene>
<dbReference type="EMBL" id="AAQH01000002">
    <property type="protein sequence ID" value="EAT13280.1"/>
    <property type="molecule type" value="Genomic_DNA"/>
</dbReference>
<evidence type="ECO:0000313" key="1">
    <source>
        <dbReference type="EMBL" id="EAT13280.1"/>
    </source>
</evidence>
<accession>Q1N4Z8</accession>
<organism evidence="1 2">
    <name type="scientific">Bermanella marisrubri</name>
    <dbReference type="NCBI Taxonomy" id="207949"/>
    <lineage>
        <taxon>Bacteria</taxon>
        <taxon>Pseudomonadati</taxon>
        <taxon>Pseudomonadota</taxon>
        <taxon>Gammaproteobacteria</taxon>
        <taxon>Oceanospirillales</taxon>
        <taxon>Oceanospirillaceae</taxon>
        <taxon>Bermanella</taxon>
    </lineage>
</organism>
<sequence length="45" mass="5609">MNDSYNDKKLIFDHMYYRQPDSPLGVDWEEFEQRSFEKFPNNYLT</sequence>
<keyword evidence="2" id="KW-1185">Reference proteome</keyword>
<comment type="caution">
    <text evidence="1">The sequence shown here is derived from an EMBL/GenBank/DDBJ whole genome shotgun (WGS) entry which is preliminary data.</text>
</comment>
<evidence type="ECO:0000313" key="2">
    <source>
        <dbReference type="Proteomes" id="UP000004263"/>
    </source>
</evidence>
<dbReference type="AlphaFoldDB" id="Q1N4Z8"/>
<proteinExistence type="predicted"/>